<sequence>MSLPPLPQGTIANGAIDAPITHILPSSLLGSCEARTHVVVPPLAAVTAKPPSPMLCTRCSSPSRGSTTTVRGHQHLHQALVLLLFSFIILSSSSLESLDRVKLGALVDLSLVNPWSKKEFLQDQVMLKSSDIVN</sequence>
<organism evidence="1 2">
    <name type="scientific">Stylosanthes scabra</name>
    <dbReference type="NCBI Taxonomy" id="79078"/>
    <lineage>
        <taxon>Eukaryota</taxon>
        <taxon>Viridiplantae</taxon>
        <taxon>Streptophyta</taxon>
        <taxon>Embryophyta</taxon>
        <taxon>Tracheophyta</taxon>
        <taxon>Spermatophyta</taxon>
        <taxon>Magnoliopsida</taxon>
        <taxon>eudicotyledons</taxon>
        <taxon>Gunneridae</taxon>
        <taxon>Pentapetalae</taxon>
        <taxon>rosids</taxon>
        <taxon>fabids</taxon>
        <taxon>Fabales</taxon>
        <taxon>Fabaceae</taxon>
        <taxon>Papilionoideae</taxon>
        <taxon>50 kb inversion clade</taxon>
        <taxon>dalbergioids sensu lato</taxon>
        <taxon>Dalbergieae</taxon>
        <taxon>Pterocarpus clade</taxon>
        <taxon>Stylosanthes</taxon>
    </lineage>
</organism>
<dbReference type="Proteomes" id="UP001341840">
    <property type="component" value="Unassembled WGS sequence"/>
</dbReference>
<reference evidence="1 2" key="1">
    <citation type="journal article" date="2023" name="Plants (Basel)">
        <title>Bridging the Gap: Combining Genomics and Transcriptomics Approaches to Understand Stylosanthes scabra, an Orphan Legume from the Brazilian Caatinga.</title>
        <authorList>
            <person name="Ferreira-Neto J.R.C."/>
            <person name="da Silva M.D."/>
            <person name="Binneck E."/>
            <person name="de Melo N.F."/>
            <person name="da Silva R.H."/>
            <person name="de Melo A.L.T.M."/>
            <person name="Pandolfi V."/>
            <person name="Bustamante F.O."/>
            <person name="Brasileiro-Vidal A.C."/>
            <person name="Benko-Iseppon A.M."/>
        </authorList>
    </citation>
    <scope>NUCLEOTIDE SEQUENCE [LARGE SCALE GENOMIC DNA]</scope>
    <source>
        <tissue evidence="1">Leaves</tissue>
    </source>
</reference>
<evidence type="ECO:0000313" key="1">
    <source>
        <dbReference type="EMBL" id="MED6161809.1"/>
    </source>
</evidence>
<protein>
    <submittedName>
        <fullName evidence="1">Uncharacterized protein</fullName>
    </submittedName>
</protein>
<proteinExistence type="predicted"/>
<name>A0ABU6UL65_9FABA</name>
<dbReference type="EMBL" id="JASCZI010121452">
    <property type="protein sequence ID" value="MED6161809.1"/>
    <property type="molecule type" value="Genomic_DNA"/>
</dbReference>
<gene>
    <name evidence="1" type="ORF">PIB30_064244</name>
</gene>
<evidence type="ECO:0000313" key="2">
    <source>
        <dbReference type="Proteomes" id="UP001341840"/>
    </source>
</evidence>
<accession>A0ABU6UL65</accession>
<keyword evidence="2" id="KW-1185">Reference proteome</keyword>
<comment type="caution">
    <text evidence="1">The sequence shown here is derived from an EMBL/GenBank/DDBJ whole genome shotgun (WGS) entry which is preliminary data.</text>
</comment>